<feature type="domain" description="Membrane protein 6-pyruvoyl-tetrahydropterin synthase-related" evidence="2">
    <location>
        <begin position="76"/>
        <end position="396"/>
    </location>
</feature>
<evidence type="ECO:0000313" key="4">
    <source>
        <dbReference type="Proteomes" id="UP000034669"/>
    </source>
</evidence>
<feature type="transmembrane region" description="Helical" evidence="1">
    <location>
        <begin position="126"/>
        <end position="146"/>
    </location>
</feature>
<keyword evidence="1" id="KW-0812">Transmembrane</keyword>
<evidence type="ECO:0000259" key="2">
    <source>
        <dbReference type="Pfam" id="PF10131"/>
    </source>
</evidence>
<protein>
    <recommendedName>
        <fullName evidence="2">Membrane protein 6-pyruvoyl-tetrahydropterin synthase-related domain-containing protein</fullName>
    </recommendedName>
</protein>
<dbReference type="PATRIC" id="fig|1618557.3.peg.715"/>
<feature type="transmembrane region" description="Helical" evidence="1">
    <location>
        <begin position="218"/>
        <end position="237"/>
    </location>
</feature>
<feature type="transmembrane region" description="Helical" evidence="1">
    <location>
        <begin position="67"/>
        <end position="89"/>
    </location>
</feature>
<evidence type="ECO:0000313" key="3">
    <source>
        <dbReference type="EMBL" id="KKS90251.1"/>
    </source>
</evidence>
<feature type="transmembrane region" description="Helical" evidence="1">
    <location>
        <begin position="10"/>
        <end position="28"/>
    </location>
</feature>
<feature type="transmembrane region" description="Helical" evidence="1">
    <location>
        <begin position="517"/>
        <end position="538"/>
    </location>
</feature>
<comment type="caution">
    <text evidence="3">The sequence shown here is derived from an EMBL/GenBank/DDBJ whole genome shotgun (WGS) entry which is preliminary data.</text>
</comment>
<feature type="transmembrane region" description="Helical" evidence="1">
    <location>
        <begin position="346"/>
        <end position="365"/>
    </location>
</feature>
<keyword evidence="1" id="KW-0472">Membrane</keyword>
<feature type="transmembrane region" description="Helical" evidence="1">
    <location>
        <begin position="153"/>
        <end position="171"/>
    </location>
</feature>
<gene>
    <name evidence="3" type="ORF">UV66_C0006G0004</name>
</gene>
<dbReference type="EMBL" id="LCFI01000006">
    <property type="protein sequence ID" value="KKS90251.1"/>
    <property type="molecule type" value="Genomic_DNA"/>
</dbReference>
<reference evidence="3 4" key="1">
    <citation type="journal article" date="2015" name="Nature">
        <title>rRNA introns, odd ribosomes, and small enigmatic genomes across a large radiation of phyla.</title>
        <authorList>
            <person name="Brown C.T."/>
            <person name="Hug L.A."/>
            <person name="Thomas B.C."/>
            <person name="Sharon I."/>
            <person name="Castelle C.J."/>
            <person name="Singh A."/>
            <person name="Wilkins M.J."/>
            <person name="Williams K.H."/>
            <person name="Banfield J.F."/>
        </authorList>
    </citation>
    <scope>NUCLEOTIDE SEQUENCE [LARGE SCALE GENOMIC DNA]</scope>
</reference>
<dbReference type="Pfam" id="PF10131">
    <property type="entry name" value="PTPS_related"/>
    <property type="match status" value="1"/>
</dbReference>
<name>A0A0G1F504_9BACT</name>
<feature type="transmembrane region" description="Helical" evidence="1">
    <location>
        <begin position="372"/>
        <end position="391"/>
    </location>
</feature>
<evidence type="ECO:0000256" key="1">
    <source>
        <dbReference type="SAM" id="Phobius"/>
    </source>
</evidence>
<feature type="transmembrane region" description="Helical" evidence="1">
    <location>
        <begin position="283"/>
        <end position="302"/>
    </location>
</feature>
<dbReference type="InterPro" id="IPR018776">
    <property type="entry name" value="Membrane_prot_PTPS-rel_domain"/>
</dbReference>
<keyword evidence="1" id="KW-1133">Transmembrane helix</keyword>
<dbReference type="Proteomes" id="UP000034669">
    <property type="component" value="Unassembled WGS sequence"/>
</dbReference>
<feature type="transmembrane region" description="Helical" evidence="1">
    <location>
        <begin position="101"/>
        <end position="120"/>
    </location>
</feature>
<proteinExistence type="predicted"/>
<dbReference type="AlphaFoldDB" id="A0A0G1F504"/>
<sequence length="550" mass="62231">MRKNFLSNRIILFILLIVIHSLFLLPLLPPGVPHTHDNEVNIARTAAYYQAFVDGHVPPRWAGNLNYGYGIPVLVFFYPLPGYIGSFLHMIGFSFQNAYKIILATAFVGAPVTFFLWSSLRWKPSVAFIISILYGLAPYHFLNMYVRGDIGELAGYAIAPLVFWAVEKYLHKPSLTTILTGSIFYGLLVLAHNVVSLLFSPIILGYALWKYHQNHKSFALVFFMLALGLGMSAFFWMPSLFELRYTNSTFFFGSIYREHFPSLIKLVYAAWGFGPDVNKVGGLSPQLGPLLTLLTVLGMVSAWRTHKVKNLHAFWTIVFFVSLFLVLPISAPIWQQLSLLKKFPFPWRFVGVTTFAGVLLAGFFFEKIKSRYVIFIFTLLAIVLSVTMARVQGYLNVPDSYYQNYPATTDYHGATSTIWTAGFASSFPKQPIEIISGTATISDYTRTTTRHAFTVHAQSQTTVLDNTFYYIGWKTSIDGKNVPIEFQDPNHRGLITFIVPPGEHSVTVAFTETKVRMLANAISLLFLGFVIVLFGMSLRSRPWREWQSLK</sequence>
<accession>A0A0G1F504</accession>
<feature type="transmembrane region" description="Helical" evidence="1">
    <location>
        <begin position="314"/>
        <end position="334"/>
    </location>
</feature>
<feature type="transmembrane region" description="Helical" evidence="1">
    <location>
        <begin position="183"/>
        <end position="206"/>
    </location>
</feature>
<organism evidence="3 4">
    <name type="scientific">Candidatus Woesebacteria bacterium GW2011_GWA1_43_12</name>
    <dbReference type="NCBI Taxonomy" id="1618557"/>
    <lineage>
        <taxon>Bacteria</taxon>
        <taxon>Candidatus Woeseibacteriota</taxon>
    </lineage>
</organism>